<dbReference type="InterPro" id="IPR007893">
    <property type="entry name" value="Spore_coat_U/FanG"/>
</dbReference>
<evidence type="ECO:0000256" key="1">
    <source>
        <dbReference type="SAM" id="SignalP"/>
    </source>
</evidence>
<evidence type="ECO:0000313" key="3">
    <source>
        <dbReference type="EMBL" id="EKF17327.1"/>
    </source>
</evidence>
<evidence type="ECO:0000259" key="2">
    <source>
        <dbReference type="Pfam" id="PF05229"/>
    </source>
</evidence>
<dbReference type="PANTHER" id="PTHR37089">
    <property type="entry name" value="PROTEIN U-RELATED"/>
    <property type="match status" value="1"/>
</dbReference>
<keyword evidence="1" id="KW-0732">Signal</keyword>
<feature type="domain" description="Spore coat protein U/FanG" evidence="2">
    <location>
        <begin position="21"/>
        <end position="152"/>
    </location>
</feature>
<evidence type="ECO:0000313" key="4">
    <source>
        <dbReference type="Proteomes" id="UP000006786"/>
    </source>
</evidence>
<dbReference type="PATRIC" id="fig|391937.3.peg.3853"/>
<gene>
    <name evidence="3" type="ORF">NA2_18750</name>
</gene>
<keyword evidence="4" id="KW-1185">Reference proteome</keyword>
<dbReference type="PANTHER" id="PTHR37089:SF3">
    <property type="entry name" value="EXPORTED PROTEIN"/>
    <property type="match status" value="1"/>
</dbReference>
<feature type="signal peptide" evidence="1">
    <location>
        <begin position="1"/>
        <end position="24"/>
    </location>
</feature>
<reference evidence="3 4" key="1">
    <citation type="journal article" date="2012" name="J. Bacteriol.">
        <title>Genome Sequence of Nitratireductor pacificus Type Strain pht-3B.</title>
        <authorList>
            <person name="Lai Q."/>
            <person name="Li G."/>
            <person name="Shao Z."/>
        </authorList>
    </citation>
    <scope>NUCLEOTIDE SEQUENCE [LARGE SCALE GENOMIC DNA]</scope>
    <source>
        <strain evidence="4">pht-3B</strain>
    </source>
</reference>
<organism evidence="3 4">
    <name type="scientific">Nitratireductor pacificus pht-3B</name>
    <dbReference type="NCBI Taxonomy" id="391937"/>
    <lineage>
        <taxon>Bacteria</taxon>
        <taxon>Pseudomonadati</taxon>
        <taxon>Pseudomonadota</taxon>
        <taxon>Alphaproteobacteria</taxon>
        <taxon>Hyphomicrobiales</taxon>
        <taxon>Phyllobacteriaceae</taxon>
        <taxon>Nitratireductor</taxon>
    </lineage>
</organism>
<dbReference type="InterPro" id="IPR053167">
    <property type="entry name" value="Spore_coat_component"/>
</dbReference>
<keyword evidence="3" id="KW-0946">Virion</keyword>
<dbReference type="RefSeq" id="WP_008598776.1">
    <property type="nucleotide sequence ID" value="NZ_AMRM01000026.1"/>
</dbReference>
<feature type="chain" id="PRO_5003864477" evidence="1">
    <location>
        <begin position="25"/>
        <end position="317"/>
    </location>
</feature>
<dbReference type="Proteomes" id="UP000006786">
    <property type="component" value="Unassembled WGS sequence"/>
</dbReference>
<dbReference type="eggNOG" id="COG5430">
    <property type="taxonomic scope" value="Bacteria"/>
</dbReference>
<dbReference type="SMART" id="SM00972">
    <property type="entry name" value="SCPU"/>
    <property type="match status" value="2"/>
</dbReference>
<sequence length="317" mass="31932">MIPYLRLLLLAALAIAAGTRLSLAQNCSFTVSNVSFGVVDTLAGGQVNTTATVNATCTGLTLSRILICPNLGAGSGGATPAARLMVSGGSVLAYQLYSDAARSTVWGSYLWAYAARPPSLSLTLGVLGGGSANYTLYAAMPGGQTTVAAGTHLSSFAGADVEFRYRYSLGNDCSVLSGSVERPGFNISATVASNCLVSTQDVDFGTQGVLGTNVDATGRVSVTCTPGNSYSVGLDGGASGGPPTARLMTKGAETVTYGLYQDAARSLPWGSGSVPGEAVAGTGTGTSQDITVYGRVPPQATPSPGTYADTVVVTVTY</sequence>
<name>K2MJH9_9HYPH</name>
<dbReference type="Pfam" id="PF05229">
    <property type="entry name" value="SCPU"/>
    <property type="match status" value="2"/>
</dbReference>
<proteinExistence type="predicted"/>
<dbReference type="AlphaFoldDB" id="K2MJH9"/>
<accession>K2MJH9</accession>
<feature type="domain" description="Spore coat protein U/FanG" evidence="2">
    <location>
        <begin position="185"/>
        <end position="314"/>
    </location>
</feature>
<dbReference type="EMBL" id="AMRM01000026">
    <property type="protein sequence ID" value="EKF17327.1"/>
    <property type="molecule type" value="Genomic_DNA"/>
</dbReference>
<dbReference type="STRING" id="391937.NA2_18750"/>
<comment type="caution">
    <text evidence="3">The sequence shown here is derived from an EMBL/GenBank/DDBJ whole genome shotgun (WGS) entry which is preliminary data.</text>
</comment>
<protein>
    <submittedName>
        <fullName evidence="3">Spore coat protein u</fullName>
    </submittedName>
</protein>
<keyword evidence="3" id="KW-0167">Capsid protein</keyword>